<dbReference type="SUPFAM" id="SSF53474">
    <property type="entry name" value="alpha/beta-Hydrolases"/>
    <property type="match status" value="1"/>
</dbReference>
<reference evidence="5" key="1">
    <citation type="submission" date="2019-08" db="EMBL/GenBank/DDBJ databases">
        <title>The improved chromosome-level genome for the pearl oyster Pinctada fucata martensii using PacBio sequencing and Hi-C.</title>
        <authorList>
            <person name="Zheng Z."/>
        </authorList>
    </citation>
    <scope>NUCLEOTIDE SEQUENCE</scope>
    <source>
        <strain evidence="5">ZZ-2019</strain>
        <tissue evidence="5">Adductor muscle</tissue>
    </source>
</reference>
<feature type="transmembrane region" description="Helical" evidence="3">
    <location>
        <begin position="41"/>
        <end position="62"/>
    </location>
</feature>
<evidence type="ECO:0000259" key="4">
    <source>
        <dbReference type="Pfam" id="PF07859"/>
    </source>
</evidence>
<dbReference type="Gene3D" id="3.40.50.1820">
    <property type="entry name" value="alpha/beta hydrolase"/>
    <property type="match status" value="1"/>
</dbReference>
<keyword evidence="3" id="KW-1133">Transmembrane helix</keyword>
<evidence type="ECO:0000256" key="3">
    <source>
        <dbReference type="SAM" id="Phobius"/>
    </source>
</evidence>
<sequence>MTGPVQTSLEKTGPRPPVLSECQSDSSGDNIHELAAAEQGLYYVGTLFISIYIFICVAWAPAFCGLVCVWSSDSEEVVYTTIVRSSRPLVTTIFDTPLGSRAMLKTIVITSSFMLLLAYLLYFPIPEEIEEPWKTRILLAALKMNGFIVKTAAFFGFDFIEVNRATLPVVFRAFGRNMHNESSVSVSNTNFNGVDVRIYTPVDPMVKPMSGFVYLHGGGFHIFDAGKYRLSPEHLFPAAVEDCIAVTEYFVTHASDFDVNRGKIGVGGDSAGGNLAAVVSQHFANDKNTNIKLHFQALIYPMLQAFDFRLPSFILNDGILSPVLHTENIVASYLIYWRGKEALKYLPQFVANNHTTAKLKQSKYANYLNIDSLPTEIKNNIPDDFEESLNEGDKIICKEFETTLLNPVFSPLLADDFSNLPPTFLLIGGYDVLRDDALLYAARLKEAGVPTRTMRRDDGYHAMFSFTRLGIGQEALRDVVHFLKSHH</sequence>
<protein>
    <recommendedName>
        <fullName evidence="4">Alpha/beta hydrolase fold-3 domain-containing protein</fullName>
    </recommendedName>
</protein>
<evidence type="ECO:0000313" key="6">
    <source>
        <dbReference type="Proteomes" id="UP001186944"/>
    </source>
</evidence>
<proteinExistence type="predicted"/>
<feature type="domain" description="Alpha/beta hydrolase fold-3" evidence="4">
    <location>
        <begin position="227"/>
        <end position="313"/>
    </location>
</feature>
<dbReference type="AlphaFoldDB" id="A0AA88Y0W6"/>
<evidence type="ECO:0000256" key="1">
    <source>
        <dbReference type="ARBA" id="ARBA00022801"/>
    </source>
</evidence>
<feature type="compositionally biased region" description="Polar residues" evidence="2">
    <location>
        <begin position="1"/>
        <end position="10"/>
    </location>
</feature>
<dbReference type="Proteomes" id="UP001186944">
    <property type="component" value="Unassembled WGS sequence"/>
</dbReference>
<name>A0AA88Y0W6_PINIB</name>
<gene>
    <name evidence="5" type="ORF">FSP39_024568</name>
</gene>
<dbReference type="PANTHER" id="PTHR48081">
    <property type="entry name" value="AB HYDROLASE SUPERFAMILY PROTEIN C4A8.06C"/>
    <property type="match status" value="1"/>
</dbReference>
<feature type="region of interest" description="Disordered" evidence="2">
    <location>
        <begin position="1"/>
        <end position="22"/>
    </location>
</feature>
<organism evidence="5 6">
    <name type="scientific">Pinctada imbricata</name>
    <name type="common">Atlantic pearl-oyster</name>
    <name type="synonym">Pinctada martensii</name>
    <dbReference type="NCBI Taxonomy" id="66713"/>
    <lineage>
        <taxon>Eukaryota</taxon>
        <taxon>Metazoa</taxon>
        <taxon>Spiralia</taxon>
        <taxon>Lophotrochozoa</taxon>
        <taxon>Mollusca</taxon>
        <taxon>Bivalvia</taxon>
        <taxon>Autobranchia</taxon>
        <taxon>Pteriomorphia</taxon>
        <taxon>Pterioida</taxon>
        <taxon>Pterioidea</taxon>
        <taxon>Pteriidae</taxon>
        <taxon>Pinctada</taxon>
    </lineage>
</organism>
<comment type="caution">
    <text evidence="5">The sequence shown here is derived from an EMBL/GenBank/DDBJ whole genome shotgun (WGS) entry which is preliminary data.</text>
</comment>
<evidence type="ECO:0000313" key="5">
    <source>
        <dbReference type="EMBL" id="KAK3096217.1"/>
    </source>
</evidence>
<keyword evidence="3" id="KW-0812">Transmembrane</keyword>
<dbReference type="InterPro" id="IPR029058">
    <property type="entry name" value="AB_hydrolase_fold"/>
</dbReference>
<feature type="transmembrane region" description="Helical" evidence="3">
    <location>
        <begin position="137"/>
        <end position="157"/>
    </location>
</feature>
<keyword evidence="3" id="KW-0472">Membrane</keyword>
<accession>A0AA88Y0W6</accession>
<feature type="transmembrane region" description="Helical" evidence="3">
    <location>
        <begin position="102"/>
        <end position="125"/>
    </location>
</feature>
<keyword evidence="6" id="KW-1185">Reference proteome</keyword>
<dbReference type="PANTHER" id="PTHR48081:SF8">
    <property type="entry name" value="ALPHA_BETA HYDROLASE FOLD-3 DOMAIN-CONTAINING PROTEIN-RELATED"/>
    <property type="match status" value="1"/>
</dbReference>
<dbReference type="GO" id="GO:0016787">
    <property type="term" value="F:hydrolase activity"/>
    <property type="evidence" value="ECO:0007669"/>
    <property type="project" value="UniProtKB-KW"/>
</dbReference>
<keyword evidence="1" id="KW-0378">Hydrolase</keyword>
<evidence type="ECO:0000256" key="2">
    <source>
        <dbReference type="SAM" id="MobiDB-lite"/>
    </source>
</evidence>
<dbReference type="InterPro" id="IPR050300">
    <property type="entry name" value="GDXG_lipolytic_enzyme"/>
</dbReference>
<dbReference type="EMBL" id="VSWD01000008">
    <property type="protein sequence ID" value="KAK3096217.1"/>
    <property type="molecule type" value="Genomic_DNA"/>
</dbReference>
<dbReference type="Pfam" id="PF07859">
    <property type="entry name" value="Abhydrolase_3"/>
    <property type="match status" value="2"/>
</dbReference>
<feature type="domain" description="Alpha/beta hydrolase fold-3" evidence="4">
    <location>
        <begin position="401"/>
        <end position="464"/>
    </location>
</feature>
<dbReference type="InterPro" id="IPR013094">
    <property type="entry name" value="AB_hydrolase_3"/>
</dbReference>